<evidence type="ECO:0000313" key="3">
    <source>
        <dbReference type="EMBL" id="SCF23539.1"/>
    </source>
</evidence>
<dbReference type="Proteomes" id="UP000198228">
    <property type="component" value="Chromosome I"/>
</dbReference>
<dbReference type="EMBL" id="LT607410">
    <property type="protein sequence ID" value="SCF23539.1"/>
    <property type="molecule type" value="Genomic_DNA"/>
</dbReference>
<sequence length="245" mass="26642">MRNAEFTDPRLVAVYDVECPWGPDDDFFRTEVGAEPAARVLDFGCGTGRLALALAAAGHTVTGVDPARASLDAARAKPGADRVTWLEGGAEVLPGGAYDAALMTSHVAQFVVDDDEWRQVLAALRRALRTGGRLLFDSRDPADRRWERWNPVDSRRSVHLPDGSVVVTWTEVTDARDGVVRFTRHFGFADGELRGDAVLRFRTEGELRDSLAQAGFRVQRIHGGWQGEPVGAGDDGEFVVVATAV</sequence>
<dbReference type="SUPFAM" id="SSF53335">
    <property type="entry name" value="S-adenosyl-L-methionine-dependent methyltransferases"/>
    <property type="match status" value="1"/>
</dbReference>
<dbReference type="PANTHER" id="PTHR43861">
    <property type="entry name" value="TRANS-ACONITATE 2-METHYLTRANSFERASE-RELATED"/>
    <property type="match status" value="1"/>
</dbReference>
<dbReference type="Gene3D" id="3.40.50.150">
    <property type="entry name" value="Vaccinia Virus protein VP39"/>
    <property type="match status" value="1"/>
</dbReference>
<dbReference type="GO" id="GO:0032259">
    <property type="term" value="P:methylation"/>
    <property type="evidence" value="ECO:0007669"/>
    <property type="project" value="UniProtKB-KW"/>
</dbReference>
<evidence type="ECO:0000259" key="2">
    <source>
        <dbReference type="Pfam" id="PF13649"/>
    </source>
</evidence>
<dbReference type="Pfam" id="PF13649">
    <property type="entry name" value="Methyltransf_25"/>
    <property type="match status" value="1"/>
</dbReference>
<dbReference type="InterPro" id="IPR029063">
    <property type="entry name" value="SAM-dependent_MTases_sf"/>
</dbReference>
<name>A0A1C4YS04_9ACTN</name>
<dbReference type="InterPro" id="IPR041698">
    <property type="entry name" value="Methyltransf_25"/>
</dbReference>
<dbReference type="RefSeq" id="WP_088962193.1">
    <property type="nucleotide sequence ID" value="NZ_LT607410.1"/>
</dbReference>
<accession>A0A1C4YS04</accession>
<keyword evidence="3" id="KW-0489">Methyltransferase</keyword>
<proteinExistence type="predicted"/>
<dbReference type="AlphaFoldDB" id="A0A1C4YS04"/>
<evidence type="ECO:0000313" key="4">
    <source>
        <dbReference type="Proteomes" id="UP000198228"/>
    </source>
</evidence>
<gene>
    <name evidence="3" type="ORF">GA0074696_3643</name>
</gene>
<organism evidence="3 4">
    <name type="scientific">Micromonospora purpureochromogenes</name>
    <dbReference type="NCBI Taxonomy" id="47872"/>
    <lineage>
        <taxon>Bacteria</taxon>
        <taxon>Bacillati</taxon>
        <taxon>Actinomycetota</taxon>
        <taxon>Actinomycetes</taxon>
        <taxon>Micromonosporales</taxon>
        <taxon>Micromonosporaceae</taxon>
        <taxon>Micromonospora</taxon>
    </lineage>
</organism>
<dbReference type="CDD" id="cd02440">
    <property type="entry name" value="AdoMet_MTases"/>
    <property type="match status" value="1"/>
</dbReference>
<keyword evidence="1 3" id="KW-0808">Transferase</keyword>
<protein>
    <submittedName>
        <fullName evidence="3">Methyltransferase domain-containing protein</fullName>
    </submittedName>
</protein>
<feature type="domain" description="Methyltransferase" evidence="2">
    <location>
        <begin position="40"/>
        <end position="132"/>
    </location>
</feature>
<dbReference type="GO" id="GO:0008168">
    <property type="term" value="F:methyltransferase activity"/>
    <property type="evidence" value="ECO:0007669"/>
    <property type="project" value="UniProtKB-KW"/>
</dbReference>
<evidence type="ECO:0000256" key="1">
    <source>
        <dbReference type="ARBA" id="ARBA00022679"/>
    </source>
</evidence>
<reference evidence="3 4" key="1">
    <citation type="submission" date="2016-06" db="EMBL/GenBank/DDBJ databases">
        <authorList>
            <person name="Kjaerup R.B."/>
            <person name="Dalgaard T.S."/>
            <person name="Juul-Madsen H.R."/>
        </authorList>
    </citation>
    <scope>NUCLEOTIDE SEQUENCE [LARGE SCALE GENOMIC DNA]</scope>
    <source>
        <strain evidence="3 4">DSM 43821</strain>
    </source>
</reference>